<comment type="caution">
    <text evidence="9">The sequence shown here is derived from an EMBL/GenBank/DDBJ whole genome shotgun (WGS) entry which is preliminary data.</text>
</comment>
<dbReference type="InterPro" id="IPR000297">
    <property type="entry name" value="PPIase_PpiC"/>
</dbReference>
<name>A0A7C9K023_9PROT</name>
<dbReference type="PANTHER" id="PTHR47637">
    <property type="entry name" value="CHAPERONE SURA"/>
    <property type="match status" value="1"/>
</dbReference>
<dbReference type="AlphaFoldDB" id="A0A7C9K023"/>
<comment type="catalytic activity">
    <reaction evidence="7">
        <text>[protein]-peptidylproline (omega=180) = [protein]-peptidylproline (omega=0)</text>
        <dbReference type="Rhea" id="RHEA:16237"/>
        <dbReference type="Rhea" id="RHEA-COMP:10747"/>
        <dbReference type="Rhea" id="RHEA-COMP:10748"/>
        <dbReference type="ChEBI" id="CHEBI:83833"/>
        <dbReference type="ChEBI" id="CHEBI:83834"/>
        <dbReference type="EC" id="5.2.1.8"/>
    </reaction>
</comment>
<keyword evidence="6 7" id="KW-0413">Isomerase</keyword>
<evidence type="ECO:0000259" key="8">
    <source>
        <dbReference type="PROSITE" id="PS50198"/>
    </source>
</evidence>
<comment type="subcellular location">
    <subcellularLocation>
        <location evidence="7">Periplasm</location>
    </subcellularLocation>
    <text evidence="7">Is capable of associating with the outer membrane.</text>
</comment>
<dbReference type="InterPro" id="IPR046357">
    <property type="entry name" value="PPIase_dom_sf"/>
</dbReference>
<dbReference type="EMBL" id="JAAFGW010000018">
    <property type="protein sequence ID" value="NDP47199.1"/>
    <property type="molecule type" value="Genomic_DNA"/>
</dbReference>
<gene>
    <name evidence="7" type="primary">surA</name>
    <name evidence="9" type="ORF">GZ085_02190</name>
</gene>
<feature type="chain" id="PRO_5029072076" description="Chaperone SurA" evidence="7">
    <location>
        <begin position="31"/>
        <end position="436"/>
    </location>
</feature>
<sequence length="436" mass="49043" precursor="true">MTFFKRPEWRHPLAMLVVLIAASSLLPAQAAVTPLDHIVAVVNDEVITRQELARRYGEITQKLSKQNTPLPQRDVLEKQILERMVTELALQQHARTTGVRVDPTQVERALQRIATQNKLDMAGLQSALEKDGMNLDSLRTTIRNEILIARARERDVDNRISVGDAEIEGYLQTLTQQGVETEYKFAHILVTVPENTSPEQIQVRRARAEDVLAQLTQGADFAQLSASYSDAPNAMQGGAFDWRASGKLPTLFVDTLKTMQPGQTSPLLKSSNGFHILKLYDKRGLDATLNVTQTHARHILIKTNELTSESDARTRLLQLKERIDNGVKFEELAQLHSEDASASKGGDLGWVTPGDTVPEFEQAMDALKPGEVSAPIQSPFGWHLIQVLERRNQDVTQERQKLLARQAIRERKGEEAFEDWVRQIRDSAYVELRPIN</sequence>
<dbReference type="Gene3D" id="3.10.50.40">
    <property type="match status" value="2"/>
</dbReference>
<dbReference type="EC" id="5.2.1.8" evidence="7"/>
<accession>A0A7C9K023</accession>
<keyword evidence="4 7" id="KW-0697">Rotamase</keyword>
<comment type="domain">
    <text evidence="7">The PPIase activity resides only in the second parvulin domain. The N-terminal region and the C-terminal tail are necessary and sufficient for the chaperone activity of SurA. The PPIase activity is dispensable for SurA to function as a chaperone. The N-terminal region and the C-terminal tail are also required for porin recognition.</text>
</comment>
<keyword evidence="2 7" id="KW-0677">Repeat</keyword>
<dbReference type="GO" id="GO:0043165">
    <property type="term" value="P:Gram-negative-bacterium-type cell outer membrane assembly"/>
    <property type="evidence" value="ECO:0007669"/>
    <property type="project" value="InterPro"/>
</dbReference>
<dbReference type="PANTHER" id="PTHR47637:SF1">
    <property type="entry name" value="CHAPERONE SURA"/>
    <property type="match status" value="1"/>
</dbReference>
<dbReference type="InterPro" id="IPR023034">
    <property type="entry name" value="PPIase_SurA"/>
</dbReference>
<dbReference type="SUPFAM" id="SSF109998">
    <property type="entry name" value="Triger factor/SurA peptide-binding domain-like"/>
    <property type="match status" value="1"/>
</dbReference>
<comment type="function">
    <text evidence="7">Chaperone involved in the correct folding and assembly of outer membrane proteins. Recognizes specific patterns of aromatic residues and the orientation of their side chains, which are found more frequently in integral outer membrane proteins. May act in both early periplasmic and late outer membrane-associated steps of protein maturation.</text>
</comment>
<protein>
    <recommendedName>
        <fullName evidence="7">Chaperone SurA</fullName>
    </recommendedName>
    <alternativeName>
        <fullName evidence="7">Peptidyl-prolyl cis-trans isomerase SurA</fullName>
        <shortName evidence="7">PPIase SurA</shortName>
        <ecNumber evidence="7">5.2.1.8</ecNumber>
    </alternativeName>
    <alternativeName>
        <fullName evidence="7">Rotamase SurA</fullName>
    </alternativeName>
</protein>
<dbReference type="SUPFAM" id="SSF54534">
    <property type="entry name" value="FKBP-like"/>
    <property type="match status" value="2"/>
</dbReference>
<feature type="signal peptide" evidence="7">
    <location>
        <begin position="1"/>
        <end position="30"/>
    </location>
</feature>
<dbReference type="PROSITE" id="PS01096">
    <property type="entry name" value="PPIC_PPIASE_1"/>
    <property type="match status" value="1"/>
</dbReference>
<dbReference type="PROSITE" id="PS50198">
    <property type="entry name" value="PPIC_PPIASE_2"/>
    <property type="match status" value="2"/>
</dbReference>
<dbReference type="Pfam" id="PF00639">
    <property type="entry name" value="Rotamase"/>
    <property type="match status" value="2"/>
</dbReference>
<feature type="domain" description="PpiC" evidence="8">
    <location>
        <begin position="180"/>
        <end position="281"/>
    </location>
</feature>
<dbReference type="GO" id="GO:0006457">
    <property type="term" value="P:protein folding"/>
    <property type="evidence" value="ECO:0007669"/>
    <property type="project" value="UniProtKB-UniRule"/>
</dbReference>
<proteinExistence type="inferred from homology"/>
<dbReference type="InterPro" id="IPR015391">
    <property type="entry name" value="SurA_N"/>
</dbReference>
<evidence type="ECO:0000256" key="2">
    <source>
        <dbReference type="ARBA" id="ARBA00022737"/>
    </source>
</evidence>
<dbReference type="InterPro" id="IPR027304">
    <property type="entry name" value="Trigger_fact/SurA_dom_sf"/>
</dbReference>
<dbReference type="Proteomes" id="UP000483432">
    <property type="component" value="Unassembled WGS sequence"/>
</dbReference>
<keyword evidence="3 7" id="KW-0574">Periplasm</keyword>
<evidence type="ECO:0000256" key="1">
    <source>
        <dbReference type="ARBA" id="ARBA00022729"/>
    </source>
</evidence>
<organism evidence="9 10">
    <name type="scientific">Sulfuriferula multivorans</name>
    <dbReference type="NCBI Taxonomy" id="1559896"/>
    <lineage>
        <taxon>Bacteria</taxon>
        <taxon>Pseudomonadati</taxon>
        <taxon>Pseudomonadota</taxon>
        <taxon>Betaproteobacteria</taxon>
        <taxon>Nitrosomonadales</taxon>
        <taxon>Sulfuricellaceae</taxon>
        <taxon>Sulfuriferula</taxon>
    </lineage>
</organism>
<evidence type="ECO:0000313" key="9">
    <source>
        <dbReference type="EMBL" id="NDP47199.1"/>
    </source>
</evidence>
<feature type="domain" description="PpiC" evidence="8">
    <location>
        <begin position="291"/>
        <end position="389"/>
    </location>
</feature>
<evidence type="ECO:0000313" key="10">
    <source>
        <dbReference type="Proteomes" id="UP000483432"/>
    </source>
</evidence>
<keyword evidence="5 7" id="KW-0143">Chaperone</keyword>
<dbReference type="GO" id="GO:0003755">
    <property type="term" value="F:peptidyl-prolyl cis-trans isomerase activity"/>
    <property type="evidence" value="ECO:0007669"/>
    <property type="project" value="UniProtKB-UniRule"/>
</dbReference>
<dbReference type="Pfam" id="PF09312">
    <property type="entry name" value="SurA_N"/>
    <property type="match status" value="1"/>
</dbReference>
<dbReference type="GO" id="GO:0042277">
    <property type="term" value="F:peptide binding"/>
    <property type="evidence" value="ECO:0007669"/>
    <property type="project" value="InterPro"/>
</dbReference>
<evidence type="ECO:0000256" key="3">
    <source>
        <dbReference type="ARBA" id="ARBA00022764"/>
    </source>
</evidence>
<dbReference type="GO" id="GO:0030288">
    <property type="term" value="C:outer membrane-bounded periplasmic space"/>
    <property type="evidence" value="ECO:0007669"/>
    <property type="project" value="InterPro"/>
</dbReference>
<dbReference type="Gene3D" id="1.10.4030.10">
    <property type="entry name" value="Porin chaperone SurA, peptide-binding domain"/>
    <property type="match status" value="1"/>
</dbReference>
<reference evidence="9 10" key="1">
    <citation type="submission" date="2019-09" db="EMBL/GenBank/DDBJ databases">
        <title>H2 Metabolism Revealed by Metagenomic Analysis in Subglacial Sediment of East Antarctica.</title>
        <authorList>
            <person name="Yang Z."/>
            <person name="Zhang Y."/>
            <person name="Lv Y."/>
            <person name="Yan W."/>
            <person name="Xiao X."/>
            <person name="Sun B."/>
            <person name="Ma H."/>
        </authorList>
    </citation>
    <scope>NUCLEOTIDE SEQUENCE [LARGE SCALE GENOMIC DNA]</scope>
    <source>
        <strain evidence="9">Bin2_2</strain>
    </source>
</reference>
<dbReference type="GO" id="GO:0051082">
    <property type="term" value="F:unfolded protein binding"/>
    <property type="evidence" value="ECO:0007669"/>
    <property type="project" value="UniProtKB-UniRule"/>
</dbReference>
<dbReference type="HAMAP" id="MF_01183">
    <property type="entry name" value="Chaperone_SurA"/>
    <property type="match status" value="1"/>
</dbReference>
<dbReference type="InterPro" id="IPR050280">
    <property type="entry name" value="OMP_Chaperone_SurA"/>
</dbReference>
<evidence type="ECO:0000256" key="4">
    <source>
        <dbReference type="ARBA" id="ARBA00023110"/>
    </source>
</evidence>
<evidence type="ECO:0000256" key="6">
    <source>
        <dbReference type="ARBA" id="ARBA00023235"/>
    </source>
</evidence>
<evidence type="ECO:0000256" key="5">
    <source>
        <dbReference type="ARBA" id="ARBA00023186"/>
    </source>
</evidence>
<dbReference type="GO" id="GO:0050821">
    <property type="term" value="P:protein stabilization"/>
    <property type="evidence" value="ECO:0007669"/>
    <property type="project" value="InterPro"/>
</dbReference>
<keyword evidence="1 7" id="KW-0732">Signal</keyword>
<dbReference type="InterPro" id="IPR023058">
    <property type="entry name" value="PPIase_PpiC_CS"/>
</dbReference>
<evidence type="ECO:0000256" key="7">
    <source>
        <dbReference type="HAMAP-Rule" id="MF_01183"/>
    </source>
</evidence>